<dbReference type="InterPro" id="IPR028098">
    <property type="entry name" value="Glyco_trans_4-like_N"/>
</dbReference>
<dbReference type="Gene3D" id="3.40.50.2000">
    <property type="entry name" value="Glycogen Phosphorylase B"/>
    <property type="match status" value="2"/>
</dbReference>
<dbReference type="Pfam" id="PF13692">
    <property type="entry name" value="Glyco_trans_1_4"/>
    <property type="match status" value="1"/>
</dbReference>
<dbReference type="Pfam" id="PF13579">
    <property type="entry name" value="Glyco_trans_4_4"/>
    <property type="match status" value="1"/>
</dbReference>
<dbReference type="NCBIfam" id="TIGR04063">
    <property type="entry name" value="stp3"/>
    <property type="match status" value="1"/>
</dbReference>
<dbReference type="Proteomes" id="UP001065265">
    <property type="component" value="Chromosome"/>
</dbReference>
<feature type="domain" description="Glycosyltransferase subfamily 4-like N-terminal" evidence="2">
    <location>
        <begin position="21"/>
        <end position="193"/>
    </location>
</feature>
<evidence type="ECO:0000256" key="1">
    <source>
        <dbReference type="SAM" id="MobiDB-lite"/>
    </source>
</evidence>
<reference evidence="3" key="1">
    <citation type="submission" date="2022-02" db="EMBL/GenBank/DDBJ databases">
        <title>Qipengyuania spongiae sp. nov., isolated from marine sponge.</title>
        <authorList>
            <person name="Li Z."/>
            <person name="Zhang M."/>
        </authorList>
    </citation>
    <scope>NUCLEOTIDE SEQUENCE</scope>
    <source>
        <strain evidence="3">PHS-Z21</strain>
    </source>
</reference>
<evidence type="ECO:0000313" key="4">
    <source>
        <dbReference type="Proteomes" id="UP001065265"/>
    </source>
</evidence>
<dbReference type="RefSeq" id="WP_265561296.1">
    <property type="nucleotide sequence ID" value="NZ_CP092471.1"/>
</dbReference>
<dbReference type="PANTHER" id="PTHR45947:SF3">
    <property type="entry name" value="SULFOQUINOVOSYL TRANSFERASE SQD2"/>
    <property type="match status" value="1"/>
</dbReference>
<feature type="region of interest" description="Disordered" evidence="1">
    <location>
        <begin position="406"/>
        <end position="428"/>
    </location>
</feature>
<dbReference type="InterPro" id="IPR024004">
    <property type="entry name" value="PEP-CTERM/XrtA_GlycosylTrfase"/>
</dbReference>
<proteinExistence type="predicted"/>
<evidence type="ECO:0000313" key="3">
    <source>
        <dbReference type="EMBL" id="UVI40722.1"/>
    </source>
</evidence>
<organism evidence="3 4">
    <name type="scientific">Qipengyuania spongiae</name>
    <dbReference type="NCBI Taxonomy" id="2909673"/>
    <lineage>
        <taxon>Bacteria</taxon>
        <taxon>Pseudomonadati</taxon>
        <taxon>Pseudomonadota</taxon>
        <taxon>Alphaproteobacteria</taxon>
        <taxon>Sphingomonadales</taxon>
        <taxon>Erythrobacteraceae</taxon>
        <taxon>Qipengyuania</taxon>
    </lineage>
</organism>
<accession>A0ABY5T1P5</accession>
<evidence type="ECO:0000259" key="2">
    <source>
        <dbReference type="Pfam" id="PF13579"/>
    </source>
</evidence>
<sequence>MTAAKPKILHVLDHSLPLHSGYTFRTRAILKAQEASGLEVRGITGPLYHEGENGAATHDGLIFHRTPDAVSGPPGVREWRAIAAFRRAIEGVIAEWRPDILHAHSPAICGLAALGAARHCELPLVYEIRAFWEDAAVGNGTGREGSLKYRMTRMLENRAVAGADAVFTIARGLREDLVARGHDPAKIALSPNGVDLSLFGDPPPRDEALAAELGIAEGPVIGFIGSFYDYEGLDDLVAAMPRLRGRHPRAKLLLTGGGPVEDALRAQAAASPAHEAIVFTGRVPHGEVERYYSLIDVLVYPRKKSRLTDLVTPLKPLEAMAQRRLVAASDVGGHRELIEDGRTGMLFPPDDPVAIADALADFLDARESWPAIREAARVHVGAAHDWARNVERYRAVYHRLLSRTQEAGADPGTAAGQSHQGSVRHVAE</sequence>
<dbReference type="PANTHER" id="PTHR45947">
    <property type="entry name" value="SULFOQUINOVOSYL TRANSFERASE SQD2"/>
    <property type="match status" value="1"/>
</dbReference>
<dbReference type="SUPFAM" id="SSF53756">
    <property type="entry name" value="UDP-Glycosyltransferase/glycogen phosphorylase"/>
    <property type="match status" value="1"/>
</dbReference>
<dbReference type="CDD" id="cd03794">
    <property type="entry name" value="GT4_WbuB-like"/>
    <property type="match status" value="1"/>
</dbReference>
<dbReference type="EMBL" id="CP092471">
    <property type="protein sequence ID" value="UVI40722.1"/>
    <property type="molecule type" value="Genomic_DNA"/>
</dbReference>
<gene>
    <name evidence="3" type="ORF">L1F33_02235</name>
</gene>
<dbReference type="InterPro" id="IPR050194">
    <property type="entry name" value="Glycosyltransferase_grp1"/>
</dbReference>
<keyword evidence="4" id="KW-1185">Reference proteome</keyword>
<name>A0ABY5T1P5_9SPHN</name>
<protein>
    <submittedName>
        <fullName evidence="3">Glycosyltransferase, exosortase A system-associated</fullName>
    </submittedName>
</protein>